<dbReference type="KEGG" id="hdh:G5B40_15620"/>
<dbReference type="Pfam" id="PF01177">
    <property type="entry name" value="Asp_Glu_race"/>
    <property type="match status" value="1"/>
</dbReference>
<dbReference type="PANTHER" id="PTHR28047">
    <property type="entry name" value="PROTEIN DCG1"/>
    <property type="match status" value="1"/>
</dbReference>
<dbReference type="Proteomes" id="UP000503336">
    <property type="component" value="Chromosome"/>
</dbReference>
<dbReference type="InterPro" id="IPR052186">
    <property type="entry name" value="Hydantoin_racemase-like"/>
</dbReference>
<comment type="similarity">
    <text evidence="1">Belongs to the HyuE racemase family.</text>
</comment>
<keyword evidence="3" id="KW-1185">Reference proteome</keyword>
<dbReference type="AlphaFoldDB" id="A0A7L5BXT5"/>
<evidence type="ECO:0000256" key="1">
    <source>
        <dbReference type="ARBA" id="ARBA00038414"/>
    </source>
</evidence>
<dbReference type="Gene3D" id="3.40.50.12500">
    <property type="match status" value="1"/>
</dbReference>
<dbReference type="EMBL" id="CP049056">
    <property type="protein sequence ID" value="QIE56735.1"/>
    <property type="molecule type" value="Genomic_DNA"/>
</dbReference>
<gene>
    <name evidence="2" type="ORF">G5B40_15620</name>
</gene>
<dbReference type="RefSeq" id="WP_165100409.1">
    <property type="nucleotide sequence ID" value="NZ_CP049056.1"/>
</dbReference>
<dbReference type="InterPro" id="IPR053714">
    <property type="entry name" value="Iso_Racemase_Enz_sf"/>
</dbReference>
<organism evidence="2 3">
    <name type="scientific">Pikeienuella piscinae</name>
    <dbReference type="NCBI Taxonomy" id="2748098"/>
    <lineage>
        <taxon>Bacteria</taxon>
        <taxon>Pseudomonadati</taxon>
        <taxon>Pseudomonadota</taxon>
        <taxon>Alphaproteobacteria</taxon>
        <taxon>Rhodobacterales</taxon>
        <taxon>Paracoccaceae</taxon>
        <taxon>Pikeienuella</taxon>
    </lineage>
</organism>
<accession>A0A7L5BXT5</accession>
<proteinExistence type="inferred from homology"/>
<protein>
    <submittedName>
        <fullName evidence="2">Asp/Glu racemase</fullName>
    </submittedName>
</protein>
<name>A0A7L5BXT5_9RHOB</name>
<evidence type="ECO:0000313" key="3">
    <source>
        <dbReference type="Proteomes" id="UP000503336"/>
    </source>
</evidence>
<dbReference type="GO" id="GO:0047661">
    <property type="term" value="F:amino-acid racemase activity"/>
    <property type="evidence" value="ECO:0007669"/>
    <property type="project" value="InterPro"/>
</dbReference>
<evidence type="ECO:0000313" key="2">
    <source>
        <dbReference type="EMBL" id="QIE56735.1"/>
    </source>
</evidence>
<dbReference type="InterPro" id="IPR015942">
    <property type="entry name" value="Asp/Glu/hydantoin_racemase"/>
</dbReference>
<dbReference type="PANTHER" id="PTHR28047:SF5">
    <property type="entry name" value="PROTEIN DCG1"/>
    <property type="match status" value="1"/>
</dbReference>
<sequence>MPRILIINPNSNEAVTSGIAETLAGLGEENGSVLECATLSEGPFGVETQADADAVVAPLRRLVNSRKDCDAYVIACYSDPGLRECRADSDKPVFGIQESAVRQATGIGGRFGVIALGPQSVERHMRYMTAMGVTDKLAGERPLHMTVAEGERPEAYERILEVALELRDLDHASAIILGCAGLARHRERLEATVALPVIDPTQAAAMHALADCAQATTVED</sequence>
<reference evidence="2 3" key="1">
    <citation type="submission" date="2020-02" db="EMBL/GenBank/DDBJ databases">
        <title>complete genome sequence of Rhodobacteraceae bacterium.</title>
        <authorList>
            <person name="Park J."/>
            <person name="Kim Y.-S."/>
            <person name="Kim K.-H."/>
        </authorList>
    </citation>
    <scope>NUCLEOTIDE SEQUENCE [LARGE SCALE GENOMIC DNA]</scope>
    <source>
        <strain evidence="2 3">RR4-56</strain>
    </source>
</reference>